<dbReference type="NCBIfam" id="TIGR04518">
    <property type="entry name" value="ECF_S_folT_fam"/>
    <property type="match status" value="1"/>
</dbReference>
<organism evidence="2 3">
    <name type="scientific">Catenibacillus scindens</name>
    <dbReference type="NCBI Taxonomy" id="673271"/>
    <lineage>
        <taxon>Bacteria</taxon>
        <taxon>Bacillati</taxon>
        <taxon>Bacillota</taxon>
        <taxon>Clostridia</taxon>
        <taxon>Lachnospirales</taxon>
        <taxon>Lachnospiraceae</taxon>
        <taxon>Catenibacillus</taxon>
    </lineage>
</organism>
<name>A0A7W8H9F0_9FIRM</name>
<evidence type="ECO:0000256" key="1">
    <source>
        <dbReference type="SAM" id="Phobius"/>
    </source>
</evidence>
<evidence type="ECO:0000313" key="3">
    <source>
        <dbReference type="Proteomes" id="UP000543642"/>
    </source>
</evidence>
<keyword evidence="1" id="KW-1133">Transmembrane helix</keyword>
<dbReference type="GO" id="GO:0022857">
    <property type="term" value="F:transmembrane transporter activity"/>
    <property type="evidence" value="ECO:0007669"/>
    <property type="project" value="InterPro"/>
</dbReference>
<dbReference type="RefSeq" id="WP_183772881.1">
    <property type="nucleotide sequence ID" value="NZ_CAWVEG010000090.1"/>
</dbReference>
<feature type="transmembrane region" description="Helical" evidence="1">
    <location>
        <begin position="137"/>
        <end position="159"/>
    </location>
</feature>
<protein>
    <submittedName>
        <fullName evidence="2">ECF transporter S component (Folate family)</fullName>
    </submittedName>
</protein>
<dbReference type="InterPro" id="IPR030949">
    <property type="entry name" value="ECF_S_folate_fam"/>
</dbReference>
<feature type="transmembrane region" description="Helical" evidence="1">
    <location>
        <begin position="31"/>
        <end position="52"/>
    </location>
</feature>
<accession>A0A7W8H9F0</accession>
<keyword evidence="1" id="KW-0812">Transmembrane</keyword>
<dbReference type="Gene3D" id="1.10.1760.20">
    <property type="match status" value="1"/>
</dbReference>
<keyword evidence="3" id="KW-1185">Reference proteome</keyword>
<feature type="transmembrane region" description="Helical" evidence="1">
    <location>
        <begin position="101"/>
        <end position="125"/>
    </location>
</feature>
<dbReference type="AlphaFoldDB" id="A0A7W8H9F0"/>
<sequence>MTNTVRKITMIGMLIAAQVITGRFISISLPIATIGFTFLPIAITGILYGPVWGGVSAVLGDLITALLGPYGYFPPMGISALLTGMIYGFFLYRKTASIRRIFLCVLTESILISVFLQTFWLMLLTGKGYLVLLPVRILQNLITIPVSVICIWLVAYRVVALMPKNIRLPEPSFWKKHTSPSGKIETHKKG</sequence>
<keyword evidence="1" id="KW-0472">Membrane</keyword>
<comment type="caution">
    <text evidence="2">The sequence shown here is derived from an EMBL/GenBank/DDBJ whole genome shotgun (WGS) entry which is preliminary data.</text>
</comment>
<dbReference type="EMBL" id="JACHFW010000004">
    <property type="protein sequence ID" value="MBB5264331.1"/>
    <property type="molecule type" value="Genomic_DNA"/>
</dbReference>
<dbReference type="Proteomes" id="UP000543642">
    <property type="component" value="Unassembled WGS sequence"/>
</dbReference>
<dbReference type="Pfam" id="PF07155">
    <property type="entry name" value="ECF-ribofla_trS"/>
    <property type="match status" value="1"/>
</dbReference>
<reference evidence="2 3" key="1">
    <citation type="submission" date="2020-08" db="EMBL/GenBank/DDBJ databases">
        <title>Genomic Encyclopedia of Type Strains, Phase IV (KMG-IV): sequencing the most valuable type-strain genomes for metagenomic binning, comparative biology and taxonomic classification.</title>
        <authorList>
            <person name="Goeker M."/>
        </authorList>
    </citation>
    <scope>NUCLEOTIDE SEQUENCE [LARGE SCALE GENOMIC DNA]</scope>
    <source>
        <strain evidence="2 3">DSM 106146</strain>
    </source>
</reference>
<feature type="transmembrane region" description="Helical" evidence="1">
    <location>
        <begin position="72"/>
        <end position="92"/>
    </location>
</feature>
<proteinExistence type="predicted"/>
<dbReference type="InterPro" id="IPR009825">
    <property type="entry name" value="ECF_substrate-spec-like"/>
</dbReference>
<gene>
    <name evidence="2" type="ORF">HNP82_001442</name>
</gene>
<evidence type="ECO:0000313" key="2">
    <source>
        <dbReference type="EMBL" id="MBB5264331.1"/>
    </source>
</evidence>